<dbReference type="Gene3D" id="3.30.1490.20">
    <property type="entry name" value="ATP-grasp fold, A domain"/>
    <property type="match status" value="1"/>
</dbReference>
<evidence type="ECO:0000313" key="20">
    <source>
        <dbReference type="EMBL" id="BCZ18704.1"/>
    </source>
</evidence>
<evidence type="ECO:0000256" key="2">
    <source>
        <dbReference type="ARBA" id="ARBA00022490"/>
    </source>
</evidence>
<keyword evidence="4" id="KW-0677">Repeat</keyword>
<evidence type="ECO:0000256" key="16">
    <source>
        <dbReference type="ARBA" id="ARBA00042156"/>
    </source>
</evidence>
<evidence type="ECO:0000259" key="19">
    <source>
        <dbReference type="Pfam" id="PF17760"/>
    </source>
</evidence>
<dbReference type="InterPro" id="IPR013815">
    <property type="entry name" value="ATP_grasp_subdomain_1"/>
</dbReference>
<gene>
    <name evidence="20" type="ORF">NHP190012_03460</name>
</gene>
<keyword evidence="13" id="KW-0234">DNA repair</keyword>
<evidence type="ECO:0000256" key="5">
    <source>
        <dbReference type="ARBA" id="ARBA00022741"/>
    </source>
</evidence>
<name>A0ABM7SE96_9HELI</name>
<evidence type="ECO:0000256" key="10">
    <source>
        <dbReference type="ARBA" id="ARBA00022840"/>
    </source>
</evidence>
<evidence type="ECO:0000256" key="7">
    <source>
        <dbReference type="ARBA" id="ARBA00022769"/>
    </source>
</evidence>
<dbReference type="PANTHER" id="PTHR43152:SF3">
    <property type="entry name" value="UVRABC SYSTEM PROTEIN A"/>
    <property type="match status" value="1"/>
</dbReference>
<evidence type="ECO:0000256" key="12">
    <source>
        <dbReference type="ARBA" id="ARBA00023125"/>
    </source>
</evidence>
<evidence type="ECO:0000256" key="3">
    <source>
        <dbReference type="ARBA" id="ARBA00022723"/>
    </source>
</evidence>
<dbReference type="Gene3D" id="1.20.1580.10">
    <property type="entry name" value="ABC transporter ATPase like domain"/>
    <property type="match status" value="2"/>
</dbReference>
<evidence type="ECO:0000256" key="4">
    <source>
        <dbReference type="ARBA" id="ARBA00022737"/>
    </source>
</evidence>
<keyword evidence="2" id="KW-0963">Cytoplasm</keyword>
<sequence>MPNSIKIYGAKENNLKNIDLEIPKNQFIVFTGLSGSGKSTLAFDTLYAEGQRRYLESLSSYARQFLDKVGKPAVDKIEGLIPAIAIDQKTTSKNPRSTVGTTTEIYDYLRLLYARVGRQHCHLCGAPIASMQPSDIIAQVLQECAGRKVLVLAPLVDNKKGHFNDILQGLRQKGFVRAQIDGVLTRLDEPLELAKNKKHSIKAVADRLEVSAQNQARLSSALERALAEGYGRVEVLDLDTNKSRHYSEHLACFACKVSFEPLEPVSFSFNSPKGACPECAGLGAKVSLDIQKLLDFNLPIGDMKKIFYHNAYYCALFEGFCATNGLDTNSLFDKLDPHQQEALLYGNGKEVHFTYKQQSLSRQWMGLIQIAYDFFKDSKDLSQYMYEKPCTSCKGYRLKRQSLAVQVAGLNISSLIDMPINAVHAFFKDKAHFAYLSPQEQRIAAPILKEINERVFFLVDVGLGYLTLGRDARTLSGGEAQRIRIASQIGSGLTGVLYVLDEPSIGLHERDTAKLIRTLKNLQQKGNTLIVVEHDKETIKQADFIVDIGPKAGKHGGQVVFSGSVTKLLQSTHPTALYLQGVKNITRPKLTPPKNPACLQLKDVHIHNIKNLQVKIPLKQFVCVTGVSGSGKSSLILQTLLPIAQEKLNHAKKAGGGGCAGLGAFRQGDLLRPSPHRQDPTKQPRHLHGGDGRHPRTLCPKQGCKSARL</sequence>
<dbReference type="InterPro" id="IPR017871">
    <property type="entry name" value="ABC_transporter-like_CS"/>
</dbReference>
<keyword evidence="5" id="KW-0547">Nucleotide-binding</keyword>
<evidence type="ECO:0000256" key="15">
    <source>
        <dbReference type="ARBA" id="ARBA00039316"/>
    </source>
</evidence>
<dbReference type="InterPro" id="IPR027417">
    <property type="entry name" value="P-loop_NTPase"/>
</dbReference>
<accession>A0ABM7SE96</accession>
<dbReference type="InterPro" id="IPR004602">
    <property type="entry name" value="UvrA"/>
</dbReference>
<dbReference type="InterPro" id="IPR041102">
    <property type="entry name" value="UvrA_inter"/>
</dbReference>
<dbReference type="Pfam" id="PF17755">
    <property type="entry name" value="UvrA_DNA-bind"/>
    <property type="match status" value="1"/>
</dbReference>
<keyword evidence="9" id="KW-0862">Zinc</keyword>
<keyword evidence="6" id="KW-0227">DNA damage</keyword>
<keyword evidence="8" id="KW-0863">Zinc-finger</keyword>
<protein>
    <recommendedName>
        <fullName evidence="15">UvrABC system protein A</fullName>
    </recommendedName>
    <alternativeName>
        <fullName evidence="16">Excinuclease ABC subunit A</fullName>
    </alternativeName>
</protein>
<dbReference type="Pfam" id="PF17760">
    <property type="entry name" value="UvrA_inter"/>
    <property type="match status" value="1"/>
</dbReference>
<evidence type="ECO:0000259" key="18">
    <source>
        <dbReference type="Pfam" id="PF17755"/>
    </source>
</evidence>
<keyword evidence="7" id="KW-0228">DNA excision</keyword>
<dbReference type="SUPFAM" id="SSF52540">
    <property type="entry name" value="P-loop containing nucleoside triphosphate hydrolases"/>
    <property type="match status" value="2"/>
</dbReference>
<dbReference type="Gene3D" id="3.40.50.300">
    <property type="entry name" value="P-loop containing nucleotide triphosphate hydrolases"/>
    <property type="match status" value="3"/>
</dbReference>
<dbReference type="NCBIfam" id="TIGR00630">
    <property type="entry name" value="uvra"/>
    <property type="match status" value="1"/>
</dbReference>
<evidence type="ECO:0000256" key="13">
    <source>
        <dbReference type="ARBA" id="ARBA00023204"/>
    </source>
</evidence>
<evidence type="ECO:0000313" key="21">
    <source>
        <dbReference type="Proteomes" id="UP000826146"/>
    </source>
</evidence>
<comment type="subcellular location">
    <subcellularLocation>
        <location evidence="1">Cytoplasm</location>
    </subcellularLocation>
</comment>
<dbReference type="Gene3D" id="1.10.8.280">
    <property type="entry name" value="ABC transporter ATPase domain-like"/>
    <property type="match status" value="1"/>
</dbReference>
<keyword evidence="3" id="KW-0479">Metal-binding</keyword>
<dbReference type="PANTHER" id="PTHR43152">
    <property type="entry name" value="UVRABC SYSTEM PROTEIN A"/>
    <property type="match status" value="1"/>
</dbReference>
<proteinExistence type="inferred from homology"/>
<evidence type="ECO:0000256" key="9">
    <source>
        <dbReference type="ARBA" id="ARBA00022833"/>
    </source>
</evidence>
<dbReference type="PROSITE" id="PS00211">
    <property type="entry name" value="ABC_TRANSPORTER_1"/>
    <property type="match status" value="1"/>
</dbReference>
<keyword evidence="10" id="KW-0067">ATP-binding</keyword>
<keyword evidence="11" id="KW-0267">Excision nuclease</keyword>
<reference evidence="20 21" key="1">
    <citation type="submission" date="2021-07" db="EMBL/GenBank/DDBJ databases">
        <title>Novel Helicobacter sp. Isolated from a cat.</title>
        <authorList>
            <person name="Rimbara E."/>
            <person name="Suzuki M."/>
        </authorList>
    </citation>
    <scope>NUCLEOTIDE SEQUENCE [LARGE SCALE GENOMIC DNA]</scope>
    <source>
        <strain evidence="21">NHP19-012</strain>
    </source>
</reference>
<evidence type="ECO:0000256" key="6">
    <source>
        <dbReference type="ARBA" id="ARBA00022763"/>
    </source>
</evidence>
<evidence type="ECO:0000256" key="8">
    <source>
        <dbReference type="ARBA" id="ARBA00022771"/>
    </source>
</evidence>
<feature type="domain" description="UvrA DNA-binding" evidence="18">
    <location>
        <begin position="309"/>
        <end position="369"/>
    </location>
</feature>
<comment type="similarity">
    <text evidence="14">Belongs to the ABC transporter superfamily. UvrA family.</text>
</comment>
<dbReference type="InterPro" id="IPR041552">
    <property type="entry name" value="UvrA_DNA-bd"/>
</dbReference>
<keyword evidence="21" id="KW-1185">Reference proteome</keyword>
<dbReference type="EMBL" id="AP024819">
    <property type="protein sequence ID" value="BCZ18704.1"/>
    <property type="molecule type" value="Genomic_DNA"/>
</dbReference>
<feature type="compositionally biased region" description="Basic and acidic residues" evidence="17">
    <location>
        <begin position="676"/>
        <end position="694"/>
    </location>
</feature>
<evidence type="ECO:0000256" key="17">
    <source>
        <dbReference type="SAM" id="MobiDB-lite"/>
    </source>
</evidence>
<evidence type="ECO:0000256" key="1">
    <source>
        <dbReference type="ARBA" id="ARBA00004496"/>
    </source>
</evidence>
<feature type="domain" description="UvrA interaction" evidence="19">
    <location>
        <begin position="134"/>
        <end position="237"/>
    </location>
</feature>
<dbReference type="Proteomes" id="UP000826146">
    <property type="component" value="Chromosome"/>
</dbReference>
<evidence type="ECO:0000256" key="14">
    <source>
        <dbReference type="ARBA" id="ARBA00038000"/>
    </source>
</evidence>
<organism evidence="20 21">
    <name type="scientific">Helicobacter gastrofelis</name>
    <dbReference type="NCBI Taxonomy" id="2849642"/>
    <lineage>
        <taxon>Bacteria</taxon>
        <taxon>Pseudomonadati</taxon>
        <taxon>Campylobacterota</taxon>
        <taxon>Epsilonproteobacteria</taxon>
        <taxon>Campylobacterales</taxon>
        <taxon>Helicobacteraceae</taxon>
        <taxon>Helicobacter</taxon>
    </lineage>
</organism>
<evidence type="ECO:0000256" key="11">
    <source>
        <dbReference type="ARBA" id="ARBA00022881"/>
    </source>
</evidence>
<feature type="region of interest" description="Disordered" evidence="17">
    <location>
        <begin position="667"/>
        <end position="709"/>
    </location>
</feature>
<keyword evidence="12" id="KW-0238">DNA-binding</keyword>